<dbReference type="Pfam" id="PF13177">
    <property type="entry name" value="DNA_pol3_delta2"/>
    <property type="match status" value="1"/>
</dbReference>
<keyword evidence="8 11" id="KW-0067">ATP-binding</keyword>
<dbReference type="CDD" id="cd18137">
    <property type="entry name" value="HLD_clamp_pol_III_gamma_tau"/>
    <property type="match status" value="1"/>
</dbReference>
<evidence type="ECO:0000256" key="5">
    <source>
        <dbReference type="ARBA" id="ARBA00022723"/>
    </source>
</evidence>
<dbReference type="InterPro" id="IPR008921">
    <property type="entry name" value="DNA_pol3_clamp-load_cplx_C"/>
</dbReference>
<dbReference type="Gene3D" id="1.10.8.60">
    <property type="match status" value="1"/>
</dbReference>
<evidence type="ECO:0000259" key="13">
    <source>
        <dbReference type="SMART" id="SM00382"/>
    </source>
</evidence>
<evidence type="ECO:0000256" key="12">
    <source>
        <dbReference type="SAM" id="MobiDB-lite"/>
    </source>
</evidence>
<dbReference type="InterPro" id="IPR022754">
    <property type="entry name" value="DNA_pol_III_gamma-3"/>
</dbReference>
<evidence type="ECO:0000256" key="4">
    <source>
        <dbReference type="ARBA" id="ARBA00022705"/>
    </source>
</evidence>
<dbReference type="Pfam" id="PF22608">
    <property type="entry name" value="DNAX_ATPase_lid"/>
    <property type="match status" value="1"/>
</dbReference>
<keyword evidence="9 11" id="KW-0239">DNA-directed DNA polymerase</keyword>
<dbReference type="InterPro" id="IPR045085">
    <property type="entry name" value="HLD_clamp_pol_III_gamma_tau"/>
</dbReference>
<dbReference type="InterPro" id="IPR003593">
    <property type="entry name" value="AAA+_ATPase"/>
</dbReference>
<dbReference type="InterPro" id="IPR027417">
    <property type="entry name" value="P-loop_NTPase"/>
</dbReference>
<evidence type="ECO:0000313" key="14">
    <source>
        <dbReference type="EMBL" id="NYZ24697.1"/>
    </source>
</evidence>
<keyword evidence="5" id="KW-0479">Metal-binding</keyword>
<comment type="catalytic activity">
    <reaction evidence="10 11">
        <text>DNA(n) + a 2'-deoxyribonucleoside 5'-triphosphate = DNA(n+1) + diphosphate</text>
        <dbReference type="Rhea" id="RHEA:22508"/>
        <dbReference type="Rhea" id="RHEA-COMP:17339"/>
        <dbReference type="Rhea" id="RHEA-COMP:17340"/>
        <dbReference type="ChEBI" id="CHEBI:33019"/>
        <dbReference type="ChEBI" id="CHEBI:61560"/>
        <dbReference type="ChEBI" id="CHEBI:173112"/>
        <dbReference type="EC" id="2.7.7.7"/>
    </reaction>
</comment>
<dbReference type="PANTHER" id="PTHR11669">
    <property type="entry name" value="REPLICATION FACTOR C / DNA POLYMERASE III GAMMA-TAU SUBUNIT"/>
    <property type="match status" value="1"/>
</dbReference>
<keyword evidence="6 11" id="KW-0547">Nucleotide-binding</keyword>
<dbReference type="NCBIfam" id="NF004046">
    <property type="entry name" value="PRK05563.1"/>
    <property type="match status" value="1"/>
</dbReference>
<feature type="compositionally biased region" description="Low complexity" evidence="12">
    <location>
        <begin position="399"/>
        <end position="414"/>
    </location>
</feature>
<evidence type="ECO:0000256" key="10">
    <source>
        <dbReference type="ARBA" id="ARBA00049244"/>
    </source>
</evidence>
<dbReference type="SUPFAM" id="SSF48019">
    <property type="entry name" value="post-AAA+ oligomerization domain-like"/>
    <property type="match status" value="1"/>
</dbReference>
<dbReference type="InterPro" id="IPR022107">
    <property type="entry name" value="DNA_pol_III_gamma/tau_C"/>
</dbReference>
<dbReference type="SMART" id="SM00382">
    <property type="entry name" value="AAA"/>
    <property type="match status" value="1"/>
</dbReference>
<dbReference type="Gene3D" id="1.20.272.10">
    <property type="match status" value="1"/>
</dbReference>
<comment type="subunit">
    <text evidence="11">DNA polymerase III contains a core (composed of alpha, epsilon and theta chains) that associates with a tau subunit. This core dimerizes to form the POLIII' complex. PolIII' associates with the gamma complex (composed of gamma, delta, delta', psi and chi chains) and with the beta chain to form the complete DNA polymerase III complex.</text>
</comment>
<comment type="function">
    <text evidence="11">DNA polymerase III is a complex, multichain enzyme responsible for most of the replicative synthesis in bacteria. This DNA polymerase also exhibits 3' to 5' exonuclease activity.</text>
</comment>
<evidence type="ECO:0000256" key="9">
    <source>
        <dbReference type="ARBA" id="ARBA00022932"/>
    </source>
</evidence>
<evidence type="ECO:0000256" key="6">
    <source>
        <dbReference type="ARBA" id="ARBA00022741"/>
    </source>
</evidence>
<dbReference type="NCBIfam" id="NF006585">
    <property type="entry name" value="PRK09111.1"/>
    <property type="match status" value="1"/>
</dbReference>
<proteinExistence type="inferred from homology"/>
<keyword evidence="15" id="KW-1185">Reference proteome</keyword>
<evidence type="ECO:0000313" key="15">
    <source>
        <dbReference type="Proteomes" id="UP000584642"/>
    </source>
</evidence>
<evidence type="ECO:0000256" key="11">
    <source>
        <dbReference type="RuleBase" id="RU364063"/>
    </source>
</evidence>
<gene>
    <name evidence="11" type="primary">dnaX</name>
    <name evidence="14" type="ORF">HND93_33760</name>
</gene>
<feature type="region of interest" description="Disordered" evidence="12">
    <location>
        <begin position="399"/>
        <end position="425"/>
    </location>
</feature>
<protein>
    <recommendedName>
        <fullName evidence="11">DNA polymerase III subunit gamma/tau</fullName>
        <ecNumber evidence="11">2.7.7.7</ecNumber>
    </recommendedName>
</protein>
<dbReference type="Proteomes" id="UP000584642">
    <property type="component" value="Unassembled WGS sequence"/>
</dbReference>
<dbReference type="CDD" id="cd00009">
    <property type="entry name" value="AAA"/>
    <property type="match status" value="1"/>
</dbReference>
<dbReference type="Pfam" id="PF12362">
    <property type="entry name" value="DUF3646"/>
    <property type="match status" value="1"/>
</dbReference>
<dbReference type="InterPro" id="IPR012763">
    <property type="entry name" value="DNA_pol_III_sug/sutau_N"/>
</dbReference>
<sequence>MADTDRDPHAGSRAQAGVAYRVLARKYRPRSFDELIGQDALVRTLTNAIASGRIAQAFMLTGVRGVGKTTTARIIARALNCIGPDGTGGPTVAPCGVCDHCRAIAEDRHVDVMEMDAASHTGVDDIREIIDGVRYAPVSARYKLYIIDEVHMLSKSAFNALLKTLEEPPSHVKFVFATTEIRKVPVTVLSRCQRFDLRRVDAVVLKEHFTRVTEKEGARIEPDAAALIARAADGSVRDGLSLLDQAIALANGAVTAAQVRDMLGLADRSRVIDLFEAAVSARPAEALDILADLHRVGADPLVILQDLLDLVHNLTRLKVVPDTAADPTLPEAERTRGAALSAKLGMPALTRAWQLLLKGLGEVQAAPVPQQALEMVIVRLSYAADLPTPGEMIRQLQGQLQGQTPGQTGGATPPRGGGAGGGATAMAASPVRAVASSPAPMASATAPAPAAAAKAEPVAAMPADFAALVQLFADNREGALYGHLHSGAHLVRMEPGRLEIRPRPSAPPNLANRAGQLLTEWTGRRWVVIVSDAVGHPTLAEQERAASDRLLAEARRHPVVKAALELFTGADLLGVRDVAVAAAEPPADEEPDVDDVNVRDALLYPLDEDGEY</sequence>
<name>A0ABX2TMK0_9PROT</name>
<comment type="caution">
    <text evidence="14">The sequence shown here is derived from an EMBL/GenBank/DDBJ whole genome shotgun (WGS) entry which is preliminary data.</text>
</comment>
<dbReference type="EMBL" id="JABFDB010000044">
    <property type="protein sequence ID" value="NYZ24697.1"/>
    <property type="molecule type" value="Genomic_DNA"/>
</dbReference>
<evidence type="ECO:0000256" key="2">
    <source>
        <dbReference type="ARBA" id="ARBA00022679"/>
    </source>
</evidence>
<organism evidence="14 15">
    <name type="scientific">Azospirillum oleiclasticum</name>
    <dbReference type="NCBI Taxonomy" id="2735135"/>
    <lineage>
        <taxon>Bacteria</taxon>
        <taxon>Pseudomonadati</taxon>
        <taxon>Pseudomonadota</taxon>
        <taxon>Alphaproteobacteria</taxon>
        <taxon>Rhodospirillales</taxon>
        <taxon>Azospirillaceae</taxon>
        <taxon>Azospirillum</taxon>
    </lineage>
</organism>
<evidence type="ECO:0000256" key="1">
    <source>
        <dbReference type="ARBA" id="ARBA00006360"/>
    </source>
</evidence>
<dbReference type="PANTHER" id="PTHR11669:SF0">
    <property type="entry name" value="PROTEIN STICHEL-LIKE 2"/>
    <property type="match status" value="1"/>
</dbReference>
<evidence type="ECO:0000256" key="3">
    <source>
        <dbReference type="ARBA" id="ARBA00022695"/>
    </source>
</evidence>
<reference evidence="14 15" key="1">
    <citation type="submission" date="2020-05" db="EMBL/GenBank/DDBJ databases">
        <title>Azospirillum oleiclasticum sp. nov, a nitrogen-fixing and heavy crude oil-emulsifying bacterium isolated from the crude oil of Yumen Oilfield.</title>
        <authorList>
            <person name="Wu D."/>
            <person name="Cai M."/>
            <person name="Zhang X."/>
        </authorList>
    </citation>
    <scope>NUCLEOTIDE SEQUENCE [LARGE SCALE GENOMIC DNA]</scope>
    <source>
        <strain evidence="14 15">ROY-1-1-2</strain>
    </source>
</reference>
<evidence type="ECO:0000256" key="7">
    <source>
        <dbReference type="ARBA" id="ARBA00022833"/>
    </source>
</evidence>
<keyword evidence="4 11" id="KW-0235">DNA replication</keyword>
<evidence type="ECO:0000256" key="8">
    <source>
        <dbReference type="ARBA" id="ARBA00022840"/>
    </source>
</evidence>
<dbReference type="GO" id="GO:0003887">
    <property type="term" value="F:DNA-directed DNA polymerase activity"/>
    <property type="evidence" value="ECO:0007669"/>
    <property type="project" value="UniProtKB-EC"/>
</dbReference>
<dbReference type="RefSeq" id="WP_180286530.1">
    <property type="nucleotide sequence ID" value="NZ_JABFDB010000044.1"/>
</dbReference>
<dbReference type="NCBIfam" id="TIGR02397">
    <property type="entry name" value="dnaX_nterm"/>
    <property type="match status" value="1"/>
</dbReference>
<dbReference type="SUPFAM" id="SSF52540">
    <property type="entry name" value="P-loop containing nucleoside triphosphate hydrolases"/>
    <property type="match status" value="1"/>
</dbReference>
<dbReference type="InterPro" id="IPR050238">
    <property type="entry name" value="DNA_Rep/Repair_Clamp_Loader"/>
</dbReference>
<keyword evidence="2 11" id="KW-0808">Transferase</keyword>
<keyword evidence="7" id="KW-0862">Zinc</keyword>
<comment type="similarity">
    <text evidence="1 11">Belongs to the DnaX/STICHEL family.</text>
</comment>
<dbReference type="EC" id="2.7.7.7" evidence="11"/>
<accession>A0ABX2TMK0</accession>
<keyword evidence="3 11" id="KW-0548">Nucleotidyltransferase</keyword>
<dbReference type="Pfam" id="PF12169">
    <property type="entry name" value="DNA_pol3_gamma3"/>
    <property type="match status" value="1"/>
</dbReference>
<feature type="domain" description="AAA+ ATPase" evidence="13">
    <location>
        <begin position="54"/>
        <end position="201"/>
    </location>
</feature>
<dbReference type="Gene3D" id="3.40.50.300">
    <property type="entry name" value="P-loop containing nucleotide triphosphate hydrolases"/>
    <property type="match status" value="1"/>
</dbReference>